<accession>F9Y8F8</accession>
<feature type="region of interest" description="Disordered" evidence="1">
    <location>
        <begin position="130"/>
        <end position="154"/>
    </location>
</feature>
<name>F9Y8F8_KETVW</name>
<keyword evidence="2" id="KW-0812">Transmembrane</keyword>
<dbReference type="RefSeq" id="WP_013383383.1">
    <property type="nucleotide sequence ID" value="NC_017384.1"/>
</dbReference>
<organism evidence="3 4">
    <name type="scientific">Ketogulonicigenium vulgare (strain WSH-001)</name>
    <dbReference type="NCBI Taxonomy" id="759362"/>
    <lineage>
        <taxon>Bacteria</taxon>
        <taxon>Pseudomonadati</taxon>
        <taxon>Pseudomonadota</taxon>
        <taxon>Alphaproteobacteria</taxon>
        <taxon>Rhodobacterales</taxon>
        <taxon>Roseobacteraceae</taxon>
        <taxon>Ketogulonicigenium</taxon>
    </lineage>
</organism>
<protein>
    <submittedName>
        <fullName evidence="3">Uncharacterized protein</fullName>
    </submittedName>
</protein>
<proteinExistence type="predicted"/>
<gene>
    <name evidence="3" type="ordered locus">KVU_0129</name>
</gene>
<dbReference type="HOGENOM" id="CLU_075554_0_0_5"/>
<keyword evidence="4" id="KW-1185">Reference proteome</keyword>
<dbReference type="PATRIC" id="fig|759362.5.peg.136"/>
<feature type="transmembrane region" description="Helical" evidence="2">
    <location>
        <begin position="61"/>
        <end position="81"/>
    </location>
</feature>
<evidence type="ECO:0000313" key="4">
    <source>
        <dbReference type="Proteomes" id="UP000000692"/>
    </source>
</evidence>
<reference evidence="3 4" key="1">
    <citation type="journal article" date="2011" name="J. Bacteriol.">
        <title>Complete genome sequence of the industrial strain Ketogulonicigenium vulgare WSH-001.</title>
        <authorList>
            <person name="Liu L."/>
            <person name="Li Y."/>
            <person name="Zhang J."/>
            <person name="Zhou Z."/>
            <person name="Liu J."/>
            <person name="Li X."/>
            <person name="Zhou J."/>
            <person name="Du G."/>
            <person name="Wang L."/>
            <person name="Chen J."/>
        </authorList>
    </citation>
    <scope>NUCLEOTIDE SEQUENCE [LARGE SCALE GENOMIC DNA]</scope>
    <source>
        <strain evidence="3 4">WSH-001</strain>
    </source>
</reference>
<dbReference type="AlphaFoldDB" id="F9Y8F8"/>
<feature type="transmembrane region" description="Helical" evidence="2">
    <location>
        <begin position="29"/>
        <end position="49"/>
    </location>
</feature>
<evidence type="ECO:0000256" key="2">
    <source>
        <dbReference type="SAM" id="Phobius"/>
    </source>
</evidence>
<sequence>MKPSRSPSSNTPSQASQNTAGGLAAAMRLPLIAGGLWVILSLVMIFAFPGEPRTAFDGLRFMVAVLVIILPLGLIGLAVLLSRIAEVVATPTAPLVPAAAETRAPRPAAAPARKADAEDVPPMPAIAMPAATSRAPAQPRQPAHESAPPAPEVQPLSRAQMVRALNFPDSAEDYAGFEALSNALTHPRARAVVQSAQDILTLLSQDGLYMDDMRPYAADPGAWRAFAASQRGAVLESIGRFPDESALSRAAARLKADAIFRDTAQHFLRNFDQMFRDFENGASDDDLQLMAETRSARAFVLIGRAAGSFG</sequence>
<dbReference type="KEGG" id="kvl:KVU_0129"/>
<keyword evidence="2" id="KW-0472">Membrane</keyword>
<dbReference type="OrthoDB" id="7833467at2"/>
<dbReference type="Proteomes" id="UP000000692">
    <property type="component" value="Chromosome"/>
</dbReference>
<evidence type="ECO:0000313" key="3">
    <source>
        <dbReference type="EMBL" id="AEM39967.1"/>
    </source>
</evidence>
<keyword evidence="2" id="KW-1133">Transmembrane helix</keyword>
<dbReference type="EMBL" id="CP002018">
    <property type="protein sequence ID" value="AEM39967.1"/>
    <property type="molecule type" value="Genomic_DNA"/>
</dbReference>
<evidence type="ECO:0000256" key="1">
    <source>
        <dbReference type="SAM" id="MobiDB-lite"/>
    </source>
</evidence>
<dbReference type="eggNOG" id="ENOG502Z84M">
    <property type="taxonomic scope" value="Bacteria"/>
</dbReference>